<gene>
    <name evidence="9" type="primary">GLRX5</name>
</gene>
<evidence type="ECO:0000256" key="5">
    <source>
        <dbReference type="ARBA" id="ARBA00023284"/>
    </source>
</evidence>
<accession>D3PJ26</accession>
<dbReference type="InterPro" id="IPR033658">
    <property type="entry name" value="GRX_PICOT-like"/>
</dbReference>
<name>D3PJ26_LEPSM</name>
<dbReference type="SUPFAM" id="SSF52833">
    <property type="entry name" value="Thioredoxin-like"/>
    <property type="match status" value="1"/>
</dbReference>
<evidence type="ECO:0000256" key="6">
    <source>
        <dbReference type="ARBA" id="ARBA00067456"/>
    </source>
</evidence>
<evidence type="ECO:0000313" key="10">
    <source>
        <dbReference type="EMBL" id="CDW20675.1"/>
    </source>
</evidence>
<feature type="domain" description="Glutaredoxin" evidence="8">
    <location>
        <begin position="42"/>
        <end position="106"/>
    </location>
</feature>
<evidence type="ECO:0000256" key="4">
    <source>
        <dbReference type="ARBA" id="ARBA00023014"/>
    </source>
</evidence>
<evidence type="ECO:0000259" key="8">
    <source>
        <dbReference type="Pfam" id="PF00462"/>
    </source>
</evidence>
<reference evidence="10" key="2">
    <citation type="submission" date="2014-05" db="EMBL/GenBank/DDBJ databases">
        <authorList>
            <person name="Chronopoulou M."/>
        </authorList>
    </citation>
    <scope>NUCLEOTIDE SEQUENCE</scope>
    <source>
        <tissue evidence="10">Whole organism</tissue>
    </source>
</reference>
<proteinExistence type="evidence at transcript level"/>
<dbReference type="InterPro" id="IPR036249">
    <property type="entry name" value="Thioredoxin-like_sf"/>
</dbReference>
<evidence type="ECO:0000256" key="2">
    <source>
        <dbReference type="ARBA" id="ARBA00022723"/>
    </source>
</evidence>
<keyword evidence="5" id="KW-0676">Redox-active center</keyword>
<dbReference type="CDD" id="cd03028">
    <property type="entry name" value="GRX_PICOT_like"/>
    <property type="match status" value="1"/>
</dbReference>
<dbReference type="InterPro" id="IPR004480">
    <property type="entry name" value="Monothiol_GRX-rel"/>
</dbReference>
<keyword evidence="2" id="KW-0479">Metal-binding</keyword>
<dbReference type="PANTHER" id="PTHR10293">
    <property type="entry name" value="GLUTAREDOXIN FAMILY MEMBER"/>
    <property type="match status" value="1"/>
</dbReference>
<evidence type="ECO:0000256" key="1">
    <source>
        <dbReference type="ARBA" id="ARBA00022714"/>
    </source>
</evidence>
<keyword evidence="3" id="KW-0408">Iron</keyword>
<keyword evidence="1" id="KW-0001">2Fe-2S</keyword>
<keyword evidence="4" id="KW-0411">Iron-sulfur</keyword>
<dbReference type="GO" id="GO:0051537">
    <property type="term" value="F:2 iron, 2 sulfur cluster binding"/>
    <property type="evidence" value="ECO:0007669"/>
    <property type="project" value="UniProtKB-KW"/>
</dbReference>
<dbReference type="PROSITE" id="PS51354">
    <property type="entry name" value="GLUTAREDOXIN_2"/>
    <property type="match status" value="1"/>
</dbReference>
<evidence type="ECO:0000256" key="7">
    <source>
        <dbReference type="ARBA" id="ARBA00076083"/>
    </source>
</evidence>
<dbReference type="EMBL" id="HACA01003314">
    <property type="protein sequence ID" value="CDW20675.1"/>
    <property type="molecule type" value="Transcribed_RNA"/>
</dbReference>
<organism evidence="9">
    <name type="scientific">Lepeophtheirus salmonis</name>
    <name type="common">Salmon louse</name>
    <name type="synonym">Caligus salmonis</name>
    <dbReference type="NCBI Taxonomy" id="72036"/>
    <lineage>
        <taxon>Eukaryota</taxon>
        <taxon>Metazoa</taxon>
        <taxon>Ecdysozoa</taxon>
        <taxon>Arthropoda</taxon>
        <taxon>Crustacea</taxon>
        <taxon>Multicrustacea</taxon>
        <taxon>Hexanauplia</taxon>
        <taxon>Copepoda</taxon>
        <taxon>Siphonostomatoida</taxon>
        <taxon>Caligidae</taxon>
        <taxon>Lepeophtheirus</taxon>
    </lineage>
</organism>
<dbReference type="NCBIfam" id="TIGR00365">
    <property type="entry name" value="Grx4 family monothiol glutaredoxin"/>
    <property type="match status" value="1"/>
</dbReference>
<dbReference type="AlphaFoldDB" id="D3PJ26"/>
<protein>
    <recommendedName>
        <fullName evidence="6">Glutaredoxin-related protein 5, mitochondrial</fullName>
    </recommendedName>
    <alternativeName>
        <fullName evidence="7">Monothiol glutaredoxin-5</fullName>
    </alternativeName>
</protein>
<dbReference type="EMBL" id="BT121632">
    <property type="protein sequence ID" value="ADD38562.1"/>
    <property type="molecule type" value="mRNA"/>
</dbReference>
<dbReference type="OMA" id="YEVLDEP"/>
<evidence type="ECO:0000313" key="9">
    <source>
        <dbReference type="EMBL" id="ADD38562.1"/>
    </source>
</evidence>
<dbReference type="GO" id="GO:0005759">
    <property type="term" value="C:mitochondrial matrix"/>
    <property type="evidence" value="ECO:0007669"/>
    <property type="project" value="TreeGrafter"/>
</dbReference>
<dbReference type="OrthoDB" id="415696at2759"/>
<dbReference type="PANTHER" id="PTHR10293:SF16">
    <property type="entry name" value="GLUTAREDOXIN-RELATED PROTEIN 5, MITOCHONDRIAL"/>
    <property type="match status" value="1"/>
</dbReference>
<evidence type="ECO:0000256" key="3">
    <source>
        <dbReference type="ARBA" id="ARBA00023004"/>
    </source>
</evidence>
<sequence>MFNILTRTTSLGLRSGLSQNFCRLLSSEVKSRIEEMIGRSSVVVFMKGVPEDPRCGFSNAVVQIFRMHGVPFEGINILDDEDIRQGVKEFSEWPTIPQVYFKSEFIGGCDVLLDMHQTGDIIEELKKLGITSALSQPKEDK</sequence>
<dbReference type="FunFam" id="3.40.30.10:FF:000005">
    <property type="entry name" value="Glutaredoxin 5"/>
    <property type="match status" value="1"/>
</dbReference>
<reference evidence="9" key="1">
    <citation type="submission" date="2010-03" db="EMBL/GenBank/DDBJ databases">
        <title>Atlantic Lepeophtheirus salmonis ESTs and full-length cDNAs.</title>
        <authorList>
            <person name="Yasuike M."/>
            <person name="von Schalburg K."/>
            <person name="Cooper G."/>
            <person name="Leong J."/>
            <person name="Nilsen F."/>
            <person name="Jones S.R.M."/>
            <person name="Koop B.F."/>
        </authorList>
    </citation>
    <scope>NUCLEOTIDE SEQUENCE</scope>
    <source>
        <strain evidence="9">Atlantic form</strain>
        <tissue evidence="9">Mixed tissue</tissue>
    </source>
</reference>
<dbReference type="InterPro" id="IPR002109">
    <property type="entry name" value="Glutaredoxin"/>
</dbReference>
<dbReference type="Pfam" id="PF00462">
    <property type="entry name" value="Glutaredoxin"/>
    <property type="match status" value="1"/>
</dbReference>
<dbReference type="Gene3D" id="3.40.30.10">
    <property type="entry name" value="Glutaredoxin"/>
    <property type="match status" value="1"/>
</dbReference>
<dbReference type="GO" id="GO:0046872">
    <property type="term" value="F:metal ion binding"/>
    <property type="evidence" value="ECO:0007669"/>
    <property type="project" value="UniProtKB-KW"/>
</dbReference>